<dbReference type="PANTHER" id="PTHR30121:SF11">
    <property type="entry name" value="AAA+ ATPASE DOMAIN-CONTAINING PROTEIN"/>
    <property type="match status" value="1"/>
</dbReference>
<sequence>MLGTSYRRYGDRPFGIRLPDRLFHLYIIGQTGTGKTTLLGNMACQDAAGGLGFCLIDPHGDLASSLQRRFDPDCLYWDIADPACSYGYNPLTHVSPGLRPLLTSGLIEALKKQWADAWGARMEHLLRYAVLALLDQPRADIRDIMRLLVEKPFQKEVIRRIADPEVRRFWTREYPSMNYKTAVDGVAPIANKLGAFLAHPVARKALCEPELPLRFRRIMDDGGMLIVNLAKGRLGTDMANVLGGLIVTSIMNAAFSRHDTAEQDRRPFMLYVDEFHSFTTTAFAGMLSEVRKYGLGVTLAQQHLAQTEAPVFEAIMGNVGSLMAFRTGALDAPTISQQLGTVNVRDLVNQPNHHAYVQLMVRGQKTKTFSAATFP</sequence>
<organism evidence="2 3">
    <name type="scientific">Albidovulum sediminis</name>
    <dbReference type="NCBI Taxonomy" id="3066345"/>
    <lineage>
        <taxon>Bacteria</taxon>
        <taxon>Pseudomonadati</taxon>
        <taxon>Pseudomonadota</taxon>
        <taxon>Alphaproteobacteria</taxon>
        <taxon>Rhodobacterales</taxon>
        <taxon>Paracoccaceae</taxon>
        <taxon>Albidovulum</taxon>
    </lineage>
</organism>
<accession>A0ABT2NG84</accession>
<evidence type="ECO:0000259" key="1">
    <source>
        <dbReference type="Pfam" id="PF12696"/>
    </source>
</evidence>
<dbReference type="SUPFAM" id="SSF52540">
    <property type="entry name" value="P-loop containing nucleoside triphosphate hydrolases"/>
    <property type="match status" value="1"/>
</dbReference>
<dbReference type="Pfam" id="PF12696">
    <property type="entry name" value="TraG-D_C"/>
    <property type="match status" value="1"/>
</dbReference>
<dbReference type="InterPro" id="IPR027417">
    <property type="entry name" value="P-loop_NTPase"/>
</dbReference>
<keyword evidence="3" id="KW-1185">Reference proteome</keyword>
<dbReference type="InterPro" id="IPR051162">
    <property type="entry name" value="T4SS_component"/>
</dbReference>
<feature type="domain" description="TraD/TraG TraM recognition site" evidence="1">
    <location>
        <begin position="267"/>
        <end position="346"/>
    </location>
</feature>
<dbReference type="Proteomes" id="UP001205601">
    <property type="component" value="Unassembled WGS sequence"/>
</dbReference>
<evidence type="ECO:0000313" key="3">
    <source>
        <dbReference type="Proteomes" id="UP001205601"/>
    </source>
</evidence>
<dbReference type="EMBL" id="JAOCQF010000001">
    <property type="protein sequence ID" value="MCT8327923.1"/>
    <property type="molecule type" value="Genomic_DNA"/>
</dbReference>
<gene>
    <name evidence="2" type="ORF">N5I32_00175</name>
</gene>
<name>A0ABT2NG84_9RHOB</name>
<proteinExistence type="predicted"/>
<reference evidence="3" key="1">
    <citation type="submission" date="2023-07" db="EMBL/GenBank/DDBJ databases">
        <title>Defluviimonas sediminis sp. nov., isolated from mangrove sediment.</title>
        <authorList>
            <person name="Liu L."/>
            <person name="Li J."/>
            <person name="Huang Y."/>
            <person name="Pan J."/>
            <person name="Li M."/>
        </authorList>
    </citation>
    <scope>NUCLEOTIDE SEQUENCE [LARGE SCALE GENOMIC DNA]</scope>
    <source>
        <strain evidence="3">FT324</strain>
    </source>
</reference>
<evidence type="ECO:0000313" key="2">
    <source>
        <dbReference type="EMBL" id="MCT8327923.1"/>
    </source>
</evidence>
<dbReference type="PANTHER" id="PTHR30121">
    <property type="entry name" value="UNCHARACTERIZED PROTEIN YJGR-RELATED"/>
    <property type="match status" value="1"/>
</dbReference>
<protein>
    <submittedName>
        <fullName evidence="2">TraM recognition domain-containing protein</fullName>
    </submittedName>
</protein>
<dbReference type="CDD" id="cd01127">
    <property type="entry name" value="TrwB_TraG_TraD_VirD4"/>
    <property type="match status" value="1"/>
</dbReference>
<comment type="caution">
    <text evidence="2">The sequence shown here is derived from an EMBL/GenBank/DDBJ whole genome shotgun (WGS) entry which is preliminary data.</text>
</comment>
<dbReference type="InterPro" id="IPR032689">
    <property type="entry name" value="TraG-D_C"/>
</dbReference>
<dbReference type="Gene3D" id="3.40.50.300">
    <property type="entry name" value="P-loop containing nucleotide triphosphate hydrolases"/>
    <property type="match status" value="2"/>
</dbReference>